<protein>
    <submittedName>
        <fullName evidence="2">Uncharacterized protein</fullName>
    </submittedName>
</protein>
<feature type="compositionally biased region" description="Basic and acidic residues" evidence="1">
    <location>
        <begin position="183"/>
        <end position="209"/>
    </location>
</feature>
<reference evidence="2" key="1">
    <citation type="submission" date="2021-02" db="EMBL/GenBank/DDBJ databases">
        <authorList>
            <person name="Nieuwenhuis M."/>
            <person name="Van De Peppel L.J.J."/>
        </authorList>
    </citation>
    <scope>NUCLEOTIDE SEQUENCE</scope>
    <source>
        <strain evidence="2">D49</strain>
    </source>
</reference>
<feature type="compositionally biased region" description="Polar residues" evidence="1">
    <location>
        <begin position="1362"/>
        <end position="1396"/>
    </location>
</feature>
<feature type="compositionally biased region" description="Basic residues" evidence="1">
    <location>
        <begin position="2160"/>
        <end position="2172"/>
    </location>
</feature>
<keyword evidence="3" id="KW-1185">Reference proteome</keyword>
<feature type="compositionally biased region" description="Polar residues" evidence="1">
    <location>
        <begin position="1153"/>
        <end position="1188"/>
    </location>
</feature>
<feature type="region of interest" description="Disordered" evidence="1">
    <location>
        <begin position="1"/>
        <end position="516"/>
    </location>
</feature>
<feature type="region of interest" description="Disordered" evidence="1">
    <location>
        <begin position="1540"/>
        <end position="1609"/>
    </location>
</feature>
<accession>A0A9P7GPP7</accession>
<feature type="compositionally biased region" description="Polar residues" evidence="1">
    <location>
        <begin position="1"/>
        <end position="25"/>
    </location>
</feature>
<evidence type="ECO:0000313" key="2">
    <source>
        <dbReference type="EMBL" id="KAG5653978.1"/>
    </source>
</evidence>
<feature type="region of interest" description="Disordered" evidence="1">
    <location>
        <begin position="620"/>
        <end position="658"/>
    </location>
</feature>
<gene>
    <name evidence="2" type="ORF">H0H81_008846</name>
</gene>
<feature type="compositionally biased region" description="Basic residues" evidence="1">
    <location>
        <begin position="477"/>
        <end position="487"/>
    </location>
</feature>
<feature type="region of interest" description="Disordered" evidence="1">
    <location>
        <begin position="1254"/>
        <end position="1282"/>
    </location>
</feature>
<feature type="compositionally biased region" description="Polar residues" evidence="1">
    <location>
        <begin position="1685"/>
        <end position="1703"/>
    </location>
</feature>
<name>A0A9P7GPP7_9AGAR</name>
<feature type="region of interest" description="Disordered" evidence="1">
    <location>
        <begin position="1474"/>
        <end position="1527"/>
    </location>
</feature>
<feature type="compositionally biased region" description="Basic and acidic residues" evidence="1">
    <location>
        <begin position="433"/>
        <end position="468"/>
    </location>
</feature>
<feature type="region of interest" description="Disordered" evidence="1">
    <location>
        <begin position="1826"/>
        <end position="1879"/>
    </location>
</feature>
<dbReference type="OrthoDB" id="3058872at2759"/>
<feature type="compositionally biased region" description="Pro residues" evidence="1">
    <location>
        <begin position="2038"/>
        <end position="2049"/>
    </location>
</feature>
<feature type="compositionally biased region" description="Polar residues" evidence="1">
    <location>
        <begin position="1974"/>
        <end position="1987"/>
    </location>
</feature>
<dbReference type="Proteomes" id="UP000717328">
    <property type="component" value="Unassembled WGS sequence"/>
</dbReference>
<feature type="compositionally biased region" description="Low complexity" evidence="1">
    <location>
        <begin position="1559"/>
        <end position="1572"/>
    </location>
</feature>
<feature type="compositionally biased region" description="Polar residues" evidence="1">
    <location>
        <begin position="171"/>
        <end position="182"/>
    </location>
</feature>
<feature type="compositionally biased region" description="Polar residues" evidence="1">
    <location>
        <begin position="1306"/>
        <end position="1318"/>
    </location>
</feature>
<feature type="region of interest" description="Disordered" evidence="1">
    <location>
        <begin position="2080"/>
        <end position="2113"/>
    </location>
</feature>
<feature type="compositionally biased region" description="Polar residues" evidence="1">
    <location>
        <begin position="1054"/>
        <end position="1063"/>
    </location>
</feature>
<feature type="compositionally biased region" description="Polar residues" evidence="1">
    <location>
        <begin position="620"/>
        <end position="633"/>
    </location>
</feature>
<proteinExistence type="predicted"/>
<feature type="region of interest" description="Disordered" evidence="1">
    <location>
        <begin position="1305"/>
        <end position="1400"/>
    </location>
</feature>
<feature type="compositionally biased region" description="Polar residues" evidence="1">
    <location>
        <begin position="1738"/>
        <end position="1804"/>
    </location>
</feature>
<sequence>MKSFFQRIQESHSGTRRTPTVSNAAYQVWVPPSKVTAEPSHQHQPIDYGDSPPTTRKAGGQRSSSRGDQPTGPHFTPQVHGDYNHATAPSIGRPSHSTSRPQTGKSSTLPPRSYPHPTTQIPSSSRHPDNPAIHSDSNRPPVVVPPRAPDIRVSPSQHASTSRVDDKHSQNKQANDQSSKITETGRERRQPRAKQQDKDAFRDRTEDARYPVLDSGNSRRKVATREKESEREKQREKPKEKDRSQERERDKDRERPRGGEKERDRERVEQGREKDRLRDRERNKDRVRDTDPERDRVRVRDRHQRDRSRERGQMWDREQARDKEQARERDRIRGRERERDKQRDKERERERIRETEREKVREQHRESNKVQERPDDSYRPKETGNETVLFHDETKSRVVERDRGVANERNREPDGAPGLRKARENLHTQQQFAEREKEHRRVKEKDMDLRTNKDREGGVDPDAPDRRNKTNPTQSRDRHRDKRNHVNRQREPSTDVQWHSVGLHRPPSARPQVGAHAKEGALDLTAIQQPADVFLSNAADPTVPHLHEPTPSPNEKQLTNVNMTPHAVSSHFPTKVSILQVSREQNPAVNLTVPGLLSSQAEPTTLRESRLLSAGRTTGTLKDTYDRTTNISGDSKGREAPKGLPSLLPPPQNAATGPFKIGERITPQHTTAAARYPSASQQGVTYQAKFAPLNMEVTAKHSRDNSPLTSKPANQTGSSGSLPLSVTQRDSRSRLPAGPPPPISNVEVSTAQDKQSRPNGMAPIHLEDLPTGNHPHYTKKSAQHVLPPQTQASTKFYENTSAATDLGPRDRVLGSMLAESLETSQTQPLAISRNRPDPSNPITSKDSGGFRASIPVVPYSTNLVNNLIYSARDVAQKADVRPPSRQSYRKIVTTADEPHLVDHDKLNQASQFDQIARPSWSTVKGSERESTLQVSHATVISNQVSKQEDSNTADLAKPGLSFHYNGKVDVPVMGTPAPQKVTHFGQSAAYYHSSINPKAPQAIMGAQAHTSRVHEPDNPGPLKSGSPGSASHPHSEAALATAKTEPRQSRVPELSQTSQTHPAQPTERRTPGTSNNESRVPVPSMNYQHKPIELSDTRRSELVKSRDTVLPTAARTHPLSSQVPVLPDSTSQQAKSTEVTTQTSRTHPKDSTNSRILTSMSVTGQSASYEETNSRVPQSNNAQPSSNIAPRPMEPSAYASSTATVALTARDSEQYFSHRNPSQLIPNMHTLGSRDVPKAHVPNLIADYEARAVAPNSHSRDLNPQNPRPSTELGYRQVSAPHGHSGSVAALFQLPRQVSVDASMHAGSSLQRPVTAMSSRPRVGKSYSLEPLSLPSVSASLQGHPTQGASTPSHDRRAVDHQPSSTYRQHTDISNQSSTKRLTQMHSTARHPTTLTAGLDILSPTVPLTVSTAPPYSTSRDTRTETIATMHPVIAGSRYMDPHNQDQHSQQQTRTQVPNTVVCTKVPDSQLNYHLENNNSLTSPLTIVEHPSQRKTDGQPGQERIRDGKHETETTKSRPVAAPHEYRPPILHAKLADLLSSPDPVGTREISTPAPMSKPTSHPTPSHTTLSTQKGYYSPPKVSEEAETRPVGANLPEQRQAQEADSKRALPSPAGLVTHALPLISHLHNREQSTPSGTNINSHSIYPENAVLHAAPLPTATLVQASSRTKGIDLYISQPPGHLSSLRNQEPSRSSQKHQSTPVSHIPSVQPIQTTTSHPQATSTEATYRNQKIDSSRTRGSGVNTPAASQVDLTSSRNVTPLSQSISTQAPTEHHVSITSSNVPALEPTQSSRIQPATVSTQMSAPKRPEVNQQHTLSYTRIAIEATSSSQAQPPDLIKTGAAPHNSESRISDAVTQSASYPIRPPVETSSARPHPPSLMRTAAPPQNLEIRSDAIPQQHGSSSTRILVSGSGPPPTKRLQKIARTPSEDTIVLKTPSSLTPSMLKPTTSRNSIPASLSSHPESKKRGLFSMFRSKSNQPQAQTEAVQHSLLDRSRKESTTNVEAPTPEKLPLTEKAPLTENSPPDDKVVSSLASRVKPPPPITLPIPINPRSDRKSPNAKVFTPFRYLTSKRNRTMSAASLEAQDGTAPNTVVGSPTASMHSTQPPIHPPPLRDAFVATQEWRKLEAAEVRKAAGGKMRRARPGVVFDVAEDPRDDRKRRPAPRSKPRRPS</sequence>
<feature type="region of interest" description="Disordered" evidence="1">
    <location>
        <begin position="1897"/>
        <end position="2065"/>
    </location>
</feature>
<comment type="caution">
    <text evidence="2">The sequence shown here is derived from an EMBL/GenBank/DDBJ whole genome shotgun (WGS) entry which is preliminary data.</text>
</comment>
<feature type="compositionally biased region" description="Polar residues" evidence="1">
    <location>
        <begin position="2088"/>
        <end position="2106"/>
    </location>
</feature>
<organism evidence="2 3">
    <name type="scientific">Sphagnurus paluster</name>
    <dbReference type="NCBI Taxonomy" id="117069"/>
    <lineage>
        <taxon>Eukaryota</taxon>
        <taxon>Fungi</taxon>
        <taxon>Dikarya</taxon>
        <taxon>Basidiomycota</taxon>
        <taxon>Agaricomycotina</taxon>
        <taxon>Agaricomycetes</taxon>
        <taxon>Agaricomycetidae</taxon>
        <taxon>Agaricales</taxon>
        <taxon>Tricholomatineae</taxon>
        <taxon>Lyophyllaceae</taxon>
        <taxon>Sphagnurus</taxon>
    </lineage>
</organism>
<feature type="compositionally biased region" description="Polar residues" evidence="1">
    <location>
        <begin position="705"/>
        <end position="728"/>
    </location>
</feature>
<evidence type="ECO:0000313" key="3">
    <source>
        <dbReference type="Proteomes" id="UP000717328"/>
    </source>
</evidence>
<feature type="compositionally biased region" description="Polar residues" evidence="1">
    <location>
        <begin position="1710"/>
        <end position="1730"/>
    </location>
</feature>
<feature type="region of interest" description="Disordered" evidence="1">
    <location>
        <begin position="2132"/>
        <end position="2172"/>
    </location>
</feature>
<feature type="compositionally biased region" description="Polar residues" evidence="1">
    <location>
        <begin position="1118"/>
        <end position="1146"/>
    </location>
</feature>
<feature type="region of interest" description="Disordered" evidence="1">
    <location>
        <begin position="699"/>
        <end position="784"/>
    </location>
</feature>
<dbReference type="EMBL" id="JABCKI010000025">
    <property type="protein sequence ID" value="KAG5653978.1"/>
    <property type="molecule type" value="Genomic_DNA"/>
</dbReference>
<feature type="compositionally biased region" description="Basic and acidic residues" evidence="1">
    <location>
        <begin position="1090"/>
        <end position="1107"/>
    </location>
</feature>
<feature type="compositionally biased region" description="Basic and acidic residues" evidence="1">
    <location>
        <begin position="223"/>
        <end position="414"/>
    </location>
</feature>
<feature type="region of interest" description="Disordered" evidence="1">
    <location>
        <begin position="821"/>
        <end position="851"/>
    </location>
</feature>
<evidence type="ECO:0000256" key="1">
    <source>
        <dbReference type="SAM" id="MobiDB-lite"/>
    </source>
</evidence>
<feature type="compositionally biased region" description="Polar residues" evidence="1">
    <location>
        <begin position="1335"/>
        <end position="1352"/>
    </location>
</feature>
<feature type="region of interest" description="Disordered" evidence="1">
    <location>
        <begin position="1674"/>
        <end position="1813"/>
    </location>
</feature>
<feature type="compositionally biased region" description="Basic and acidic residues" evidence="1">
    <location>
        <begin position="1491"/>
        <end position="1516"/>
    </location>
</feature>
<feature type="compositionally biased region" description="Polar residues" evidence="1">
    <location>
        <begin position="95"/>
        <end position="125"/>
    </location>
</feature>
<feature type="compositionally biased region" description="Polar residues" evidence="1">
    <location>
        <begin position="1936"/>
        <end position="1961"/>
    </location>
</feature>
<feature type="region of interest" description="Disordered" evidence="1">
    <location>
        <begin position="1005"/>
        <end position="1202"/>
    </location>
</feature>
<feature type="compositionally biased region" description="Polar residues" evidence="1">
    <location>
        <begin position="1474"/>
        <end position="1485"/>
    </location>
</feature>
<reference evidence="2" key="2">
    <citation type="submission" date="2021-10" db="EMBL/GenBank/DDBJ databases">
        <title>Phylogenomics reveals ancestral predisposition of the termite-cultivated fungus Termitomyces towards a domesticated lifestyle.</title>
        <authorList>
            <person name="Auxier B."/>
            <person name="Grum-Grzhimaylo A."/>
            <person name="Cardenas M.E."/>
            <person name="Lodge J.D."/>
            <person name="Laessoe T."/>
            <person name="Pedersen O."/>
            <person name="Smith M.E."/>
            <person name="Kuyper T.W."/>
            <person name="Franco-Molano E.A."/>
            <person name="Baroni T.J."/>
            <person name="Aanen D.K."/>
        </authorList>
    </citation>
    <scope>NUCLEOTIDE SEQUENCE</scope>
    <source>
        <strain evidence="2">D49</strain>
    </source>
</reference>